<feature type="transmembrane region" description="Helical" evidence="1">
    <location>
        <begin position="21"/>
        <end position="45"/>
    </location>
</feature>
<keyword evidence="1" id="KW-0472">Membrane</keyword>
<name>A0A0A9EF79_ARUDO</name>
<sequence>MFRIICLYLEVGRSLEYQFHLIASIYLFCLSLSAILSNIHIILLLS</sequence>
<accession>A0A0A9EF79</accession>
<organism evidence="2">
    <name type="scientific">Arundo donax</name>
    <name type="common">Giant reed</name>
    <name type="synonym">Donax arundinaceus</name>
    <dbReference type="NCBI Taxonomy" id="35708"/>
    <lineage>
        <taxon>Eukaryota</taxon>
        <taxon>Viridiplantae</taxon>
        <taxon>Streptophyta</taxon>
        <taxon>Embryophyta</taxon>
        <taxon>Tracheophyta</taxon>
        <taxon>Spermatophyta</taxon>
        <taxon>Magnoliopsida</taxon>
        <taxon>Liliopsida</taxon>
        <taxon>Poales</taxon>
        <taxon>Poaceae</taxon>
        <taxon>PACMAD clade</taxon>
        <taxon>Arundinoideae</taxon>
        <taxon>Arundineae</taxon>
        <taxon>Arundo</taxon>
    </lineage>
</organism>
<reference evidence="2" key="2">
    <citation type="journal article" date="2015" name="Data Brief">
        <title>Shoot transcriptome of the giant reed, Arundo donax.</title>
        <authorList>
            <person name="Barrero R.A."/>
            <person name="Guerrero F.D."/>
            <person name="Moolhuijzen P."/>
            <person name="Goolsby J.A."/>
            <person name="Tidwell J."/>
            <person name="Bellgard S.E."/>
            <person name="Bellgard M.I."/>
        </authorList>
    </citation>
    <scope>NUCLEOTIDE SEQUENCE</scope>
    <source>
        <tissue evidence="2">Shoot tissue taken approximately 20 cm above the soil surface</tissue>
    </source>
</reference>
<dbReference type="AlphaFoldDB" id="A0A0A9EF79"/>
<protein>
    <submittedName>
        <fullName evidence="2">Uncharacterized protein</fullName>
    </submittedName>
</protein>
<proteinExistence type="predicted"/>
<keyword evidence="1" id="KW-0812">Transmembrane</keyword>
<dbReference type="EMBL" id="GBRH01199169">
    <property type="protein sequence ID" value="JAD98726.1"/>
    <property type="molecule type" value="Transcribed_RNA"/>
</dbReference>
<keyword evidence="1" id="KW-1133">Transmembrane helix</keyword>
<evidence type="ECO:0000256" key="1">
    <source>
        <dbReference type="SAM" id="Phobius"/>
    </source>
</evidence>
<reference evidence="2" key="1">
    <citation type="submission" date="2014-09" db="EMBL/GenBank/DDBJ databases">
        <authorList>
            <person name="Magalhaes I.L.F."/>
            <person name="Oliveira U."/>
            <person name="Santos F.R."/>
            <person name="Vidigal T.H.D.A."/>
            <person name="Brescovit A.D."/>
            <person name="Santos A.J."/>
        </authorList>
    </citation>
    <scope>NUCLEOTIDE SEQUENCE</scope>
    <source>
        <tissue evidence="2">Shoot tissue taken approximately 20 cm above the soil surface</tissue>
    </source>
</reference>
<evidence type="ECO:0000313" key="2">
    <source>
        <dbReference type="EMBL" id="JAD98726.1"/>
    </source>
</evidence>